<dbReference type="Gene3D" id="1.10.3210.10">
    <property type="entry name" value="Hypothetical protein af1432"/>
    <property type="match status" value="1"/>
</dbReference>
<dbReference type="Pfam" id="PF01966">
    <property type="entry name" value="HD"/>
    <property type="match status" value="1"/>
</dbReference>
<protein>
    <submittedName>
        <fullName evidence="2">HD domain protein</fullName>
    </submittedName>
</protein>
<comment type="caution">
    <text evidence="2">The sequence shown here is derived from an EMBL/GenBank/DDBJ whole genome shotgun (WGS) entry which is preliminary data.</text>
</comment>
<organism evidence="2 3">
    <name type="scientific">Leptospira broomii serovar Hurstbridge str. 5399</name>
    <dbReference type="NCBI Taxonomy" id="1049789"/>
    <lineage>
        <taxon>Bacteria</taxon>
        <taxon>Pseudomonadati</taxon>
        <taxon>Spirochaetota</taxon>
        <taxon>Spirochaetia</taxon>
        <taxon>Leptospirales</taxon>
        <taxon>Leptospiraceae</taxon>
        <taxon>Leptospira</taxon>
    </lineage>
</organism>
<name>T0GJ77_9LEPT</name>
<dbReference type="AlphaFoldDB" id="T0GJ77"/>
<dbReference type="InterPro" id="IPR003607">
    <property type="entry name" value="HD/PDEase_dom"/>
</dbReference>
<dbReference type="SUPFAM" id="SSF109604">
    <property type="entry name" value="HD-domain/PDEase-like"/>
    <property type="match status" value="1"/>
</dbReference>
<reference evidence="2" key="1">
    <citation type="submission" date="2013-05" db="EMBL/GenBank/DDBJ databases">
        <authorList>
            <person name="Harkins D.M."/>
            <person name="Durkin A.S."/>
            <person name="Brinkac L.M."/>
            <person name="Haft D.H."/>
            <person name="Selengut J.D."/>
            <person name="Sanka R."/>
            <person name="DePew J."/>
            <person name="Purushe J."/>
            <person name="Hartskeerl R.A."/>
            <person name="Ahmed A."/>
            <person name="van der Linden H."/>
            <person name="Goris M.G.A."/>
            <person name="Vinetz J.M."/>
            <person name="Sutton G.G."/>
            <person name="Nierman W.C."/>
            <person name="Fouts D.E."/>
        </authorList>
    </citation>
    <scope>NUCLEOTIDE SEQUENCE [LARGE SCALE GENOMIC DNA]</scope>
    <source>
        <strain evidence="2">5399</strain>
    </source>
</reference>
<dbReference type="STRING" id="1049789.LEP1GSC050_2821"/>
<evidence type="ECO:0000313" key="3">
    <source>
        <dbReference type="Proteomes" id="UP000015454"/>
    </source>
</evidence>
<dbReference type="InterPro" id="IPR006674">
    <property type="entry name" value="HD_domain"/>
</dbReference>
<gene>
    <name evidence="2" type="ORF">LEP1GSC050_2821</name>
</gene>
<evidence type="ECO:0000313" key="2">
    <source>
        <dbReference type="EMBL" id="EQA45433.1"/>
    </source>
</evidence>
<keyword evidence="3" id="KW-1185">Reference proteome</keyword>
<proteinExistence type="predicted"/>
<dbReference type="CDD" id="cd00077">
    <property type="entry name" value="HDc"/>
    <property type="match status" value="1"/>
</dbReference>
<dbReference type="EMBL" id="AHMO02000008">
    <property type="protein sequence ID" value="EQA45433.1"/>
    <property type="molecule type" value="Genomic_DNA"/>
</dbReference>
<accession>T0GJ77</accession>
<sequence length="184" mass="21184">MESFYIKSQKDAFILLEKLSVSKSLISHHKIVLQTAEEMLNQLPISIKNSIDSNLVMIGASIHDIGKVLFPNEESEPGSFHELAGKRLLLSLGIPLEISRFSMIHSTKIQSSTIEEIVVRLADVIWTGSRDFESELALAYRLSIKLEINFWYLFSQLNEIFDNESDKCFRRYKNHLLENKILVR</sequence>
<evidence type="ECO:0000259" key="1">
    <source>
        <dbReference type="Pfam" id="PF01966"/>
    </source>
</evidence>
<dbReference type="RefSeq" id="WP_010571022.1">
    <property type="nucleotide sequence ID" value="NZ_AHMO02000008.1"/>
</dbReference>
<dbReference type="Proteomes" id="UP000015454">
    <property type="component" value="Unassembled WGS sequence"/>
</dbReference>
<feature type="domain" description="HD" evidence="1">
    <location>
        <begin position="26"/>
        <end position="124"/>
    </location>
</feature>
<dbReference type="OrthoDB" id="338520at2"/>